<dbReference type="Proteomes" id="UP000025748">
    <property type="component" value="Unassembled WGS sequence"/>
</dbReference>
<evidence type="ECO:0000313" key="2">
    <source>
        <dbReference type="EMBL" id="KCB26255.1"/>
    </source>
</evidence>
<reference evidence="2 3" key="1">
    <citation type="submission" date="2014-03" db="EMBL/GenBank/DDBJ databases">
        <title>Genome sequence of Bordetella hinzii.</title>
        <authorList>
            <person name="Register K."/>
            <person name="Harvill E."/>
            <person name="Goodfield L.L."/>
            <person name="Ivanov Y.V."/>
            <person name="Meyer J.A."/>
            <person name="Muse S.J."/>
            <person name="Jacobs N."/>
            <person name="Bendor L."/>
            <person name="Smallridge W.E."/>
            <person name="Brinkac L.M."/>
            <person name="Sanka R."/>
            <person name="Kim M."/>
            <person name="Losada L."/>
        </authorList>
    </citation>
    <scope>NUCLEOTIDE SEQUENCE [LARGE SCALE GENOMIC DNA]</scope>
    <source>
        <strain evidence="2 3">OH87 BAL007II</strain>
    </source>
</reference>
<sequence>MPDKSHARNAKARASQMEKAGKLSPSSKAKIDAKANKVLGKGKK</sequence>
<proteinExistence type="predicted"/>
<protein>
    <submittedName>
        <fullName evidence="2">N-acetyltransferase YedL</fullName>
    </submittedName>
</protein>
<comment type="caution">
    <text evidence="2">The sequence shown here is derived from an EMBL/GenBank/DDBJ whole genome shotgun (WGS) entry which is preliminary data.</text>
</comment>
<gene>
    <name evidence="2" type="ORF">L544_3242</name>
</gene>
<accession>A0ABR4R915</accession>
<evidence type="ECO:0000256" key="1">
    <source>
        <dbReference type="SAM" id="MobiDB-lite"/>
    </source>
</evidence>
<keyword evidence="3" id="KW-1185">Reference proteome</keyword>
<evidence type="ECO:0000313" key="3">
    <source>
        <dbReference type="Proteomes" id="UP000025748"/>
    </source>
</evidence>
<name>A0ABR4R915_9BORD</name>
<dbReference type="EMBL" id="JHEM01000002">
    <property type="protein sequence ID" value="KCB26255.1"/>
    <property type="molecule type" value="Genomic_DNA"/>
</dbReference>
<feature type="region of interest" description="Disordered" evidence="1">
    <location>
        <begin position="1"/>
        <end position="44"/>
    </location>
</feature>
<organism evidence="2 3">
    <name type="scientific">Bordetella hinzii OH87 BAL007II</name>
    <dbReference type="NCBI Taxonomy" id="1331262"/>
    <lineage>
        <taxon>Bacteria</taxon>
        <taxon>Pseudomonadati</taxon>
        <taxon>Pseudomonadota</taxon>
        <taxon>Betaproteobacteria</taxon>
        <taxon>Burkholderiales</taxon>
        <taxon>Alcaligenaceae</taxon>
        <taxon>Bordetella</taxon>
    </lineage>
</organism>